<keyword evidence="5 7" id="KW-0720">Serine protease</keyword>
<dbReference type="InterPro" id="IPR008979">
    <property type="entry name" value="Galactose-bd-like_sf"/>
</dbReference>
<feature type="domain" description="P/Homo B" evidence="8">
    <location>
        <begin position="432"/>
        <end position="578"/>
    </location>
</feature>
<protein>
    <submittedName>
        <fullName evidence="9">Serine protease</fullName>
    </submittedName>
</protein>
<evidence type="ECO:0000313" key="9">
    <source>
        <dbReference type="EMBL" id="BDA77264.1"/>
    </source>
</evidence>
<keyword evidence="3" id="KW-0732">Signal</keyword>
<dbReference type="CDD" id="cd04059">
    <property type="entry name" value="Peptidases_S8_Protein_convertases_Kexins_Furin-like"/>
    <property type="match status" value="1"/>
</dbReference>
<organism evidence="9 10">
    <name type="scientific">Leptospira kobayashii</name>
    <dbReference type="NCBI Taxonomy" id="1917830"/>
    <lineage>
        <taxon>Bacteria</taxon>
        <taxon>Pseudomonadati</taxon>
        <taxon>Spirochaetota</taxon>
        <taxon>Spirochaetia</taxon>
        <taxon>Leptospirales</taxon>
        <taxon>Leptospiraceae</taxon>
        <taxon>Leptospira</taxon>
    </lineage>
</organism>
<accession>A0ABN6KCA5</accession>
<dbReference type="PANTHER" id="PTHR42884">
    <property type="entry name" value="PROPROTEIN CONVERTASE SUBTILISIN/KEXIN-RELATED"/>
    <property type="match status" value="1"/>
</dbReference>
<evidence type="ECO:0000313" key="10">
    <source>
        <dbReference type="Proteomes" id="UP000245263"/>
    </source>
</evidence>
<dbReference type="InterPro" id="IPR023828">
    <property type="entry name" value="Peptidase_S8_Ser-AS"/>
</dbReference>
<evidence type="ECO:0000256" key="7">
    <source>
        <dbReference type="PROSITE-ProRule" id="PRU01240"/>
    </source>
</evidence>
<evidence type="ECO:0000259" key="8">
    <source>
        <dbReference type="PROSITE" id="PS51829"/>
    </source>
</evidence>
<evidence type="ECO:0000256" key="4">
    <source>
        <dbReference type="ARBA" id="ARBA00022801"/>
    </source>
</evidence>
<keyword evidence="4 7" id="KW-0378">Hydrolase</keyword>
<proteinExistence type="inferred from homology"/>
<evidence type="ECO:0000256" key="5">
    <source>
        <dbReference type="ARBA" id="ARBA00022825"/>
    </source>
</evidence>
<feature type="active site" description="Charge relay system" evidence="7">
    <location>
        <position position="361"/>
    </location>
</feature>
<evidence type="ECO:0000256" key="3">
    <source>
        <dbReference type="ARBA" id="ARBA00022729"/>
    </source>
</evidence>
<dbReference type="PROSITE" id="PS00138">
    <property type="entry name" value="SUBTILASE_SER"/>
    <property type="match status" value="1"/>
</dbReference>
<dbReference type="InterPro" id="IPR036852">
    <property type="entry name" value="Peptidase_S8/S53_dom_sf"/>
</dbReference>
<comment type="similarity">
    <text evidence="1">Belongs to the peptidase S8 family. Furin subfamily.</text>
</comment>
<sequence>MFQLLVTICLAASFIFCLFQCQIKDKKSDKNATLWLNQLVLSNKSTAPYSPETCSPITAPNDSLFSYQWHLKNTGQAMYSSLHPAGVSGNDINVVPTWSLGLSGKGTLVSIVDDGAVLEHEDLQPNATGSSVNFLHGTNGLASNDPGGNLANHGTSVAGIISARGGNNLGITGVAPCSEFLVYNYLSKSNDSNMTRSLTENKSVFVSNNSWGSADGSGNYQKAPNSFYTAIESGIANNRNGKGTVYVWAAGNGAGTLGEPVGTEVDNSNYDGYTSHYGTIAVAGALNTGVRAAFSEKGANLWLTAYTGRDGSNNTGITTTDNLGANSEWGYNPGGGDTSYPDTSSFNYTNRKYTSTFNGTSAAAPMVTGVVSLLLEKYPNFTWRDVKKILALSAKKIDSSNTSWVTTSPGIDFSTIYGFGAVDAEKTLQTAASWTTLGGSSSLKTWSTEGTISLAIDQSGSFSTQSVPISGSGITKIEFIKLILTSDHPNPGEIRIQIQSPTSPVVRILEIHEPHLCYSGEKKTLPTKDCLAMTDQIFGISGYLDFPADGTWKILIKDENNGTPTGNLTYYKIIFYGS</sequence>
<dbReference type="PANTHER" id="PTHR42884:SF14">
    <property type="entry name" value="NEUROENDOCRINE CONVERTASE 1"/>
    <property type="match status" value="1"/>
</dbReference>
<dbReference type="InterPro" id="IPR000209">
    <property type="entry name" value="Peptidase_S8/S53_dom"/>
</dbReference>
<keyword evidence="6" id="KW-0106">Calcium</keyword>
<dbReference type="RefSeq" id="WP_109021871.1">
    <property type="nucleotide sequence ID" value="NZ_AP025028.1"/>
</dbReference>
<dbReference type="Gene3D" id="3.40.50.200">
    <property type="entry name" value="Peptidase S8/S53 domain"/>
    <property type="match status" value="1"/>
</dbReference>
<dbReference type="InterPro" id="IPR034182">
    <property type="entry name" value="Kexin/furin"/>
</dbReference>
<feature type="active site" description="Charge relay system" evidence="7">
    <location>
        <position position="113"/>
    </location>
</feature>
<keyword evidence="10" id="KW-1185">Reference proteome</keyword>
<dbReference type="InterPro" id="IPR022398">
    <property type="entry name" value="Peptidase_S8_His-AS"/>
</dbReference>
<feature type="active site" description="Charge relay system" evidence="7">
    <location>
        <position position="153"/>
    </location>
</feature>
<gene>
    <name evidence="9" type="ORF">LPTSP3_g01940</name>
</gene>
<evidence type="ECO:0000256" key="1">
    <source>
        <dbReference type="ARBA" id="ARBA00005325"/>
    </source>
</evidence>
<dbReference type="PROSITE" id="PS00137">
    <property type="entry name" value="SUBTILASE_HIS"/>
    <property type="match status" value="1"/>
</dbReference>
<evidence type="ECO:0000256" key="6">
    <source>
        <dbReference type="ARBA" id="ARBA00022837"/>
    </source>
</evidence>
<dbReference type="PRINTS" id="PR00723">
    <property type="entry name" value="SUBTILISIN"/>
</dbReference>
<dbReference type="SUPFAM" id="SSF49785">
    <property type="entry name" value="Galactose-binding domain-like"/>
    <property type="match status" value="1"/>
</dbReference>
<dbReference type="PROSITE" id="PS51892">
    <property type="entry name" value="SUBTILASE"/>
    <property type="match status" value="1"/>
</dbReference>
<keyword evidence="2 7" id="KW-0645">Protease</keyword>
<dbReference type="InterPro" id="IPR002884">
    <property type="entry name" value="P_dom"/>
</dbReference>
<evidence type="ECO:0000256" key="2">
    <source>
        <dbReference type="ARBA" id="ARBA00022670"/>
    </source>
</evidence>
<reference evidence="9 10" key="1">
    <citation type="submission" date="2021-08" db="EMBL/GenBank/DDBJ databases">
        <title>Complete genome sequence of Leptospira kobayashii strain E30.</title>
        <authorList>
            <person name="Nakao R."/>
            <person name="Nakamura S."/>
            <person name="Masuzawa T."/>
            <person name="Koizumi N."/>
        </authorList>
    </citation>
    <scope>NUCLEOTIDE SEQUENCE [LARGE SCALE GENOMIC DNA]</scope>
    <source>
        <strain evidence="9 10">E30</strain>
    </source>
</reference>
<name>A0ABN6KCA5_9LEPT</name>
<dbReference type="InterPro" id="IPR015500">
    <property type="entry name" value="Peptidase_S8_subtilisin-rel"/>
</dbReference>
<dbReference type="GO" id="GO:0006508">
    <property type="term" value="P:proteolysis"/>
    <property type="evidence" value="ECO:0007669"/>
    <property type="project" value="UniProtKB-KW"/>
</dbReference>
<dbReference type="PROSITE" id="PS51829">
    <property type="entry name" value="P_HOMO_B"/>
    <property type="match status" value="1"/>
</dbReference>
<dbReference type="SUPFAM" id="SSF52743">
    <property type="entry name" value="Subtilisin-like"/>
    <property type="match status" value="1"/>
</dbReference>
<dbReference type="GO" id="GO:0008233">
    <property type="term" value="F:peptidase activity"/>
    <property type="evidence" value="ECO:0007669"/>
    <property type="project" value="UniProtKB-KW"/>
</dbReference>
<dbReference type="Proteomes" id="UP000245263">
    <property type="component" value="Chromosome 1"/>
</dbReference>
<dbReference type="EMBL" id="AP025028">
    <property type="protein sequence ID" value="BDA77264.1"/>
    <property type="molecule type" value="Genomic_DNA"/>
</dbReference>
<dbReference type="Gene3D" id="2.60.120.260">
    <property type="entry name" value="Galactose-binding domain-like"/>
    <property type="match status" value="1"/>
</dbReference>
<dbReference type="Pfam" id="PF00082">
    <property type="entry name" value="Peptidase_S8"/>
    <property type="match status" value="1"/>
</dbReference>